<organism evidence="3 4">
    <name type="scientific">Dactylosporangium salmoneum</name>
    <dbReference type="NCBI Taxonomy" id="53361"/>
    <lineage>
        <taxon>Bacteria</taxon>
        <taxon>Bacillati</taxon>
        <taxon>Actinomycetota</taxon>
        <taxon>Actinomycetes</taxon>
        <taxon>Micromonosporales</taxon>
        <taxon>Micromonosporaceae</taxon>
        <taxon>Dactylosporangium</taxon>
    </lineage>
</organism>
<accession>A0ABP5VAF0</accession>
<dbReference type="Pfam" id="PF13472">
    <property type="entry name" value="Lipase_GDSL_2"/>
    <property type="match status" value="1"/>
</dbReference>
<name>A0ABP5VAF0_9ACTN</name>
<dbReference type="Gene3D" id="3.40.50.1110">
    <property type="entry name" value="SGNH hydrolase"/>
    <property type="match status" value="1"/>
</dbReference>
<keyword evidence="4" id="KW-1185">Reference proteome</keyword>
<protein>
    <recommendedName>
        <fullName evidence="2">SGNH hydrolase-type esterase domain-containing protein</fullName>
    </recommendedName>
</protein>
<dbReference type="InterPro" id="IPR028994">
    <property type="entry name" value="Integrin_alpha_N"/>
</dbReference>
<dbReference type="PANTHER" id="PTHR30383">
    <property type="entry name" value="THIOESTERASE 1/PROTEASE 1/LYSOPHOSPHOLIPASE L1"/>
    <property type="match status" value="1"/>
</dbReference>
<evidence type="ECO:0000313" key="4">
    <source>
        <dbReference type="Proteomes" id="UP001501444"/>
    </source>
</evidence>
<proteinExistence type="predicted"/>
<dbReference type="CDD" id="cd01833">
    <property type="entry name" value="XynB_like"/>
    <property type="match status" value="1"/>
</dbReference>
<dbReference type="InterPro" id="IPR013517">
    <property type="entry name" value="FG-GAP"/>
</dbReference>
<evidence type="ECO:0000259" key="2">
    <source>
        <dbReference type="Pfam" id="PF13472"/>
    </source>
</evidence>
<reference evidence="4" key="1">
    <citation type="journal article" date="2019" name="Int. J. Syst. Evol. Microbiol.">
        <title>The Global Catalogue of Microorganisms (GCM) 10K type strain sequencing project: providing services to taxonomists for standard genome sequencing and annotation.</title>
        <authorList>
            <consortium name="The Broad Institute Genomics Platform"/>
            <consortium name="The Broad Institute Genome Sequencing Center for Infectious Disease"/>
            <person name="Wu L."/>
            <person name="Ma J."/>
        </authorList>
    </citation>
    <scope>NUCLEOTIDE SEQUENCE [LARGE SCALE GENOMIC DNA]</scope>
    <source>
        <strain evidence="4">JCM 3272</strain>
    </source>
</reference>
<dbReference type="InterPro" id="IPR051532">
    <property type="entry name" value="Ester_Hydrolysis_Enzymes"/>
</dbReference>
<dbReference type="PANTHER" id="PTHR30383:SF5">
    <property type="entry name" value="SGNH HYDROLASE-TYPE ESTERASE DOMAIN-CONTAINING PROTEIN"/>
    <property type="match status" value="1"/>
</dbReference>
<dbReference type="SUPFAM" id="SSF69318">
    <property type="entry name" value="Integrin alpha N-terminal domain"/>
    <property type="match status" value="1"/>
</dbReference>
<comment type="caution">
    <text evidence="3">The sequence shown here is derived from an EMBL/GenBank/DDBJ whole genome shotgun (WGS) entry which is preliminary data.</text>
</comment>
<dbReference type="Pfam" id="PF13517">
    <property type="entry name" value="FG-GAP_3"/>
    <property type="match status" value="2"/>
</dbReference>
<sequence>MAVYGGRDGIVGRRIGVGAAALLALVGGGLVPGGAGAAASAGVAPQKVAVQGAPPQEGALQKQEGALQAAVLRIMPMGDSITFGVGQAGTSGNGYRKALQDRLTANATGNVVDYVGTMHSGSMADTDHEGHPGWVIGQIDAAEDTAIAAKPNVVLLHAGTNDVDRGIDVDGAPQRLAHLVDDMLAHDPGVVVVVALILPIKDAAKQAKVVQYNSGVRAAMEQRRQAGQKVVLAPMDGVPVGLLADSLHPSDAGYAAMADVWYDALQQAAGMITAPVQGAPRCVDGGRQGWFDRGVYASGVAPAANVRLADFDGDGRDDYLVVHDDGSVDAYRNVGGDAPGQAGFVALGRVASGIGVPGWRVRFADIDGDGRADYLAVGDTGAVTAYLNKGGWIAMGQIAAGVPGATPGTVRFADLNGDGRDDYLVVAPNGGPVTAYYNNGGDSPGHPGWIAGGQVATGTGEAPVLFGNADCDGRSDYLIVNAATGAVKAYLYTGSGWNFRGQIAGGGGAGQVAFADLNGDGRDDYVLLDPATGAMHAYFNNGGDA</sequence>
<dbReference type="Proteomes" id="UP001501444">
    <property type="component" value="Unassembled WGS sequence"/>
</dbReference>
<dbReference type="InterPro" id="IPR036514">
    <property type="entry name" value="SGNH_hydro_sf"/>
</dbReference>
<dbReference type="EMBL" id="BAAARV010000142">
    <property type="protein sequence ID" value="GAA2395240.1"/>
    <property type="molecule type" value="Genomic_DNA"/>
</dbReference>
<evidence type="ECO:0000256" key="1">
    <source>
        <dbReference type="ARBA" id="ARBA00022729"/>
    </source>
</evidence>
<gene>
    <name evidence="3" type="ORF">GCM10010170_109890</name>
</gene>
<feature type="domain" description="SGNH hydrolase-type esterase" evidence="2">
    <location>
        <begin position="77"/>
        <end position="256"/>
    </location>
</feature>
<dbReference type="Gene3D" id="2.130.10.130">
    <property type="entry name" value="Integrin alpha, N-terminal"/>
    <property type="match status" value="1"/>
</dbReference>
<evidence type="ECO:0000313" key="3">
    <source>
        <dbReference type="EMBL" id="GAA2395240.1"/>
    </source>
</evidence>
<dbReference type="InterPro" id="IPR013830">
    <property type="entry name" value="SGNH_hydro"/>
</dbReference>
<keyword evidence="1" id="KW-0732">Signal</keyword>
<dbReference type="SUPFAM" id="SSF52266">
    <property type="entry name" value="SGNH hydrolase"/>
    <property type="match status" value="1"/>
</dbReference>